<evidence type="ECO:0000256" key="1">
    <source>
        <dbReference type="ARBA" id="ARBA00004141"/>
    </source>
</evidence>
<dbReference type="SUPFAM" id="SSF81338">
    <property type="entry name" value="Aquaporin-like"/>
    <property type="match status" value="1"/>
</dbReference>
<evidence type="ECO:0000256" key="6">
    <source>
        <dbReference type="RuleBase" id="RU000477"/>
    </source>
</evidence>
<feature type="transmembrane region" description="Helical" evidence="7">
    <location>
        <begin position="210"/>
        <end position="230"/>
    </location>
</feature>
<keyword evidence="9" id="KW-1185">Reference proteome</keyword>
<proteinExistence type="inferred from homology"/>
<comment type="subcellular location">
    <subcellularLocation>
        <location evidence="1">Membrane</location>
        <topology evidence="1">Multi-pass membrane protein</topology>
    </subcellularLocation>
</comment>
<reference evidence="8 9" key="1">
    <citation type="submission" date="2020-08" db="EMBL/GenBank/DDBJ databases">
        <title>Genomic Encyclopedia of Type Strains, Phase III (KMG-III): the genomes of soil and plant-associated and newly described type strains.</title>
        <authorList>
            <person name="Whitman W."/>
        </authorList>
    </citation>
    <scope>NUCLEOTIDE SEQUENCE [LARGE SCALE GENOMIC DNA]</scope>
    <source>
        <strain evidence="8 9">CECT 8088</strain>
    </source>
</reference>
<evidence type="ECO:0000313" key="8">
    <source>
        <dbReference type="EMBL" id="MBB3173873.1"/>
    </source>
</evidence>
<organism evidence="8 9">
    <name type="scientific">Endobacter medicaginis</name>
    <dbReference type="NCBI Taxonomy" id="1181271"/>
    <lineage>
        <taxon>Bacteria</taxon>
        <taxon>Pseudomonadati</taxon>
        <taxon>Pseudomonadota</taxon>
        <taxon>Alphaproteobacteria</taxon>
        <taxon>Acetobacterales</taxon>
        <taxon>Acetobacteraceae</taxon>
        <taxon>Endobacter</taxon>
    </lineage>
</organism>
<dbReference type="GO" id="GO:0015250">
    <property type="term" value="F:water channel activity"/>
    <property type="evidence" value="ECO:0007669"/>
    <property type="project" value="TreeGrafter"/>
</dbReference>
<dbReference type="Pfam" id="PF00230">
    <property type="entry name" value="MIP"/>
    <property type="match status" value="1"/>
</dbReference>
<keyword evidence="6" id="KW-0813">Transport</keyword>
<feature type="transmembrane region" description="Helical" evidence="7">
    <location>
        <begin position="250"/>
        <end position="270"/>
    </location>
</feature>
<dbReference type="AlphaFoldDB" id="A0A839UZQ7"/>
<sequence length="315" mass="32863">MAGDTPAAHHVRRPHLHFPHIHFTRRELHDRPLAGVPLHRWHPRLYACEAAATALLMVLGITAVTLLTAPGSPLAHRLAAHPMWQTSLCGLLFGSAGTAAAMTPFGRVSGAHLSPSVSLAFGLAGKLAWPDLLGYVAAQIIGAIAGTALVWAAVHPFTGLSGQLRSVHYAATLPAAGVAAGWVVAAELVATAGLVLALAWGAAHKRLHLLAPWIGGLYFFAMNPLVAWVSGDSTNFARTLGPALFDGHLAWLWIYLLGPLAGSALAMAWLKSGALGRLHLAEARLINFGHHGRVPRLSAPEAVGPPPSAVSGAPS</sequence>
<comment type="similarity">
    <text evidence="2 6">Belongs to the MIP/aquaporin (TC 1.A.8) family.</text>
</comment>
<dbReference type="Gene3D" id="1.20.1080.10">
    <property type="entry name" value="Glycerol uptake facilitator protein"/>
    <property type="match status" value="1"/>
</dbReference>
<evidence type="ECO:0000256" key="4">
    <source>
        <dbReference type="ARBA" id="ARBA00022989"/>
    </source>
</evidence>
<feature type="transmembrane region" description="Helical" evidence="7">
    <location>
        <begin position="83"/>
        <end position="105"/>
    </location>
</feature>
<protein>
    <submittedName>
        <fullName evidence="8">Aquaporin Z</fullName>
    </submittedName>
</protein>
<feature type="transmembrane region" description="Helical" evidence="7">
    <location>
        <begin position="132"/>
        <end position="154"/>
    </location>
</feature>
<evidence type="ECO:0000256" key="2">
    <source>
        <dbReference type="ARBA" id="ARBA00006175"/>
    </source>
</evidence>
<dbReference type="InterPro" id="IPR023271">
    <property type="entry name" value="Aquaporin-like"/>
</dbReference>
<gene>
    <name evidence="8" type="ORF">FHR90_001705</name>
</gene>
<feature type="transmembrane region" description="Helical" evidence="7">
    <location>
        <begin position="174"/>
        <end position="198"/>
    </location>
</feature>
<keyword evidence="5 7" id="KW-0472">Membrane</keyword>
<evidence type="ECO:0000256" key="7">
    <source>
        <dbReference type="SAM" id="Phobius"/>
    </source>
</evidence>
<feature type="transmembrane region" description="Helical" evidence="7">
    <location>
        <begin position="50"/>
        <end position="71"/>
    </location>
</feature>
<dbReference type="InterPro" id="IPR034294">
    <property type="entry name" value="Aquaporin_transptr"/>
</dbReference>
<keyword evidence="4 7" id="KW-1133">Transmembrane helix</keyword>
<dbReference type="PANTHER" id="PTHR19139">
    <property type="entry name" value="AQUAPORIN TRANSPORTER"/>
    <property type="match status" value="1"/>
</dbReference>
<keyword evidence="3 6" id="KW-0812">Transmembrane</keyword>
<dbReference type="Proteomes" id="UP000557688">
    <property type="component" value="Unassembled WGS sequence"/>
</dbReference>
<evidence type="ECO:0000256" key="5">
    <source>
        <dbReference type="ARBA" id="ARBA00023136"/>
    </source>
</evidence>
<name>A0A839UZQ7_9PROT</name>
<dbReference type="RefSeq" id="WP_183275044.1">
    <property type="nucleotide sequence ID" value="NZ_JACHXV010000005.1"/>
</dbReference>
<accession>A0A839UZQ7</accession>
<dbReference type="InterPro" id="IPR000425">
    <property type="entry name" value="MIP"/>
</dbReference>
<comment type="caution">
    <text evidence="8">The sequence shown here is derived from an EMBL/GenBank/DDBJ whole genome shotgun (WGS) entry which is preliminary data.</text>
</comment>
<dbReference type="GO" id="GO:0005886">
    <property type="term" value="C:plasma membrane"/>
    <property type="evidence" value="ECO:0007669"/>
    <property type="project" value="TreeGrafter"/>
</dbReference>
<evidence type="ECO:0000256" key="3">
    <source>
        <dbReference type="ARBA" id="ARBA00022692"/>
    </source>
</evidence>
<dbReference type="EMBL" id="JACHXV010000005">
    <property type="protein sequence ID" value="MBB3173873.1"/>
    <property type="molecule type" value="Genomic_DNA"/>
</dbReference>
<dbReference type="PRINTS" id="PR00783">
    <property type="entry name" value="MINTRINSICP"/>
</dbReference>
<dbReference type="PANTHER" id="PTHR19139:SF199">
    <property type="entry name" value="MIP17260P"/>
    <property type="match status" value="1"/>
</dbReference>
<evidence type="ECO:0000313" key="9">
    <source>
        <dbReference type="Proteomes" id="UP000557688"/>
    </source>
</evidence>